<keyword evidence="2" id="KW-0614">Plasmid</keyword>
<evidence type="ECO:0000313" key="3">
    <source>
        <dbReference type="Proteomes" id="UP000245977"/>
    </source>
</evidence>
<feature type="domain" description="Bro-N" evidence="1">
    <location>
        <begin position="1"/>
        <end position="106"/>
    </location>
</feature>
<evidence type="ECO:0000259" key="1">
    <source>
        <dbReference type="PROSITE" id="PS51750"/>
    </source>
</evidence>
<protein>
    <submittedName>
        <fullName evidence="2">Phage antirepressor protein</fullName>
    </submittedName>
</protein>
<sequence>MNAISTFTFHQDHNVRVQMINGEPYFCLPDVCSVLSILNSRDLLAKQIDKKGVEKVYILTNGGNQEIAFINEPNLYRVIFRSNKPEARQFQDWVFNEVLPSIRKTGQYQIPTQAKAPNYITNDDMNNIKRLVWFCASFFDHEDAFSRATWSSLRHVTNKPSPEQFEVEQLPLLESEFKRLYSIIEPYLNTRRACEKALIKYFIRGRADAVLLQQLLDQMHGSVENLHENTNVKFPKLFSSSCTDLIRRKA</sequence>
<reference evidence="2" key="1">
    <citation type="submission" date="2019-08" db="EMBL/GenBank/DDBJ databases">
        <title>The complete genome of Acinetobacter defluvii strain WCHAD010030.</title>
        <authorList>
            <person name="Hu Y."/>
            <person name="Qin J."/>
            <person name="Feng Y."/>
            <person name="Zong Z."/>
        </authorList>
    </citation>
    <scope>NUCLEOTIDE SEQUENCE</scope>
    <source>
        <strain evidence="2">WCHA30</strain>
        <plasmid evidence="2">p1_010030</plasmid>
    </source>
</reference>
<dbReference type="PANTHER" id="PTHR36180">
    <property type="entry name" value="DNA-BINDING PROTEIN-RELATED-RELATED"/>
    <property type="match status" value="1"/>
</dbReference>
<dbReference type="InterPro" id="IPR003497">
    <property type="entry name" value="BRO_N_domain"/>
</dbReference>
<dbReference type="Pfam" id="PF02498">
    <property type="entry name" value="Bro-N"/>
    <property type="match status" value="1"/>
</dbReference>
<dbReference type="KEGG" id="adv:DJ533_00075"/>
<dbReference type="PROSITE" id="PS51750">
    <property type="entry name" value="BRO_N"/>
    <property type="match status" value="1"/>
</dbReference>
<geneLocation type="plasmid" evidence="2 3">
    <name>p1_010030</name>
</geneLocation>
<dbReference type="Proteomes" id="UP000245977">
    <property type="component" value="Plasmid p1_010030"/>
</dbReference>
<dbReference type="PANTHER" id="PTHR36180:SF2">
    <property type="entry name" value="BRO FAMILY PROTEIN"/>
    <property type="match status" value="1"/>
</dbReference>
<organism evidence="2 3">
    <name type="scientific">Acinetobacter defluvii</name>
    <dbReference type="NCBI Taxonomy" id="1871111"/>
    <lineage>
        <taxon>Bacteria</taxon>
        <taxon>Pseudomonadati</taxon>
        <taxon>Pseudomonadota</taxon>
        <taxon>Gammaproteobacteria</taxon>
        <taxon>Moraxellales</taxon>
        <taxon>Moraxellaceae</taxon>
        <taxon>Acinetobacter</taxon>
    </lineage>
</organism>
<accession>A0A2S2F806</accession>
<dbReference type="EMBL" id="CP029389">
    <property type="protein sequence ID" value="AWL27116.1"/>
    <property type="molecule type" value="Genomic_DNA"/>
</dbReference>
<keyword evidence="3" id="KW-1185">Reference proteome</keyword>
<dbReference type="STRING" id="1871111.GCA_001704615_00937"/>
<name>A0A2S2F806_9GAMM</name>
<dbReference type="SMART" id="SM01040">
    <property type="entry name" value="Bro-N"/>
    <property type="match status" value="1"/>
</dbReference>
<dbReference type="AlphaFoldDB" id="A0A2S2F806"/>
<gene>
    <name evidence="2" type="ORF">DJ533_00075</name>
</gene>
<dbReference type="OrthoDB" id="1042522at2"/>
<evidence type="ECO:0000313" key="2">
    <source>
        <dbReference type="EMBL" id="AWL27116.1"/>
    </source>
</evidence>
<dbReference type="RefSeq" id="WP_065994817.1">
    <property type="nucleotide sequence ID" value="NZ_CP029389.2"/>
</dbReference>
<proteinExistence type="predicted"/>